<gene>
    <name evidence="2" type="ORF">SAMN05421730_100462</name>
</gene>
<dbReference type="STRING" id="1619234.SAMN05421730_100462"/>
<sequence>MKKRKMLTMLLVMLVGSLCYADAFAVKGLDEKKMEKGIPEFLEADASLISISSQIPHEYINQAQDELEKDGIITTLDQELLATDMDTELAHGASDTRVSASEKYEDGIDLNKALTVCLVGAAIGASAITVSSKKKLYVDHRDS</sequence>
<evidence type="ECO:0000313" key="2">
    <source>
        <dbReference type="EMBL" id="SCP96281.1"/>
    </source>
</evidence>
<name>A0A1D3TRD6_9FIRM</name>
<accession>A0A1D3TRD6</accession>
<feature type="signal peptide" evidence="1">
    <location>
        <begin position="1"/>
        <end position="21"/>
    </location>
</feature>
<protein>
    <submittedName>
        <fullName evidence="2">Uncharacterized protein</fullName>
    </submittedName>
</protein>
<dbReference type="EMBL" id="FMKA01000004">
    <property type="protein sequence ID" value="SCP96281.1"/>
    <property type="molecule type" value="Genomic_DNA"/>
</dbReference>
<keyword evidence="1" id="KW-0732">Signal</keyword>
<proteinExistence type="predicted"/>
<reference evidence="2 3" key="1">
    <citation type="submission" date="2016-09" db="EMBL/GenBank/DDBJ databases">
        <authorList>
            <person name="Capua I."/>
            <person name="De Benedictis P."/>
            <person name="Joannis T."/>
            <person name="Lombin L.H."/>
            <person name="Cattoli G."/>
        </authorList>
    </citation>
    <scope>NUCLEOTIDE SEQUENCE [LARGE SCALE GENOMIC DNA]</scope>
    <source>
        <strain evidence="2 3">GluBS11</strain>
    </source>
</reference>
<keyword evidence="3" id="KW-1185">Reference proteome</keyword>
<organism evidence="2 3">
    <name type="scientific">Anaerobium acetethylicum</name>
    <dbReference type="NCBI Taxonomy" id="1619234"/>
    <lineage>
        <taxon>Bacteria</taxon>
        <taxon>Bacillati</taxon>
        <taxon>Bacillota</taxon>
        <taxon>Clostridia</taxon>
        <taxon>Lachnospirales</taxon>
        <taxon>Lachnospiraceae</taxon>
        <taxon>Anaerobium</taxon>
    </lineage>
</organism>
<evidence type="ECO:0000256" key="1">
    <source>
        <dbReference type="SAM" id="SignalP"/>
    </source>
</evidence>
<dbReference type="Proteomes" id="UP000199315">
    <property type="component" value="Unassembled WGS sequence"/>
</dbReference>
<dbReference type="AlphaFoldDB" id="A0A1D3TRD6"/>
<feature type="chain" id="PRO_5038632316" evidence="1">
    <location>
        <begin position="22"/>
        <end position="143"/>
    </location>
</feature>
<dbReference type="RefSeq" id="WP_091231334.1">
    <property type="nucleotide sequence ID" value="NZ_FMKA01000004.1"/>
</dbReference>
<evidence type="ECO:0000313" key="3">
    <source>
        <dbReference type="Proteomes" id="UP000199315"/>
    </source>
</evidence>